<feature type="domain" description="FAD dependent oxidoreductase" evidence="1">
    <location>
        <begin position="52"/>
        <end position="380"/>
    </location>
</feature>
<dbReference type="InterPro" id="IPR006076">
    <property type="entry name" value="FAD-dep_OxRdtase"/>
</dbReference>
<proteinExistence type="predicted"/>
<dbReference type="OrthoDB" id="429143at2759"/>
<protein>
    <recommendedName>
        <fullName evidence="1">FAD dependent oxidoreductase domain-containing protein</fullName>
    </recommendedName>
</protein>
<keyword evidence="3" id="KW-1185">Reference proteome</keyword>
<dbReference type="PANTHER" id="PTHR13847:SF213">
    <property type="entry name" value="DEPENDENT OXIDOREDUCTASE, PUTATIVE-RELATED"/>
    <property type="match status" value="1"/>
</dbReference>
<dbReference type="EMBL" id="KQ030527">
    <property type="protein sequence ID" value="KJZ74311.1"/>
    <property type="molecule type" value="Genomic_DNA"/>
</dbReference>
<dbReference type="Gene3D" id="3.50.50.60">
    <property type="entry name" value="FAD/NAD(P)-binding domain"/>
    <property type="match status" value="1"/>
</dbReference>
<evidence type="ECO:0000313" key="2">
    <source>
        <dbReference type="EMBL" id="KJZ74311.1"/>
    </source>
</evidence>
<dbReference type="Gene3D" id="3.30.9.10">
    <property type="entry name" value="D-Amino Acid Oxidase, subunit A, domain 2"/>
    <property type="match status" value="1"/>
</dbReference>
<dbReference type="Pfam" id="PF01266">
    <property type="entry name" value="DAO"/>
    <property type="match status" value="1"/>
</dbReference>
<evidence type="ECO:0000259" key="1">
    <source>
        <dbReference type="Pfam" id="PF01266"/>
    </source>
</evidence>
<dbReference type="Proteomes" id="UP000054481">
    <property type="component" value="Unassembled WGS sequence"/>
</dbReference>
<name>A0A0F7ZJD9_9HYPO</name>
<reference evidence="2 3" key="1">
    <citation type="journal article" date="2014" name="Genome Biol. Evol.">
        <title>Comparative genomics and transcriptomics analyses reveal divergent lifestyle features of nematode endoparasitic fungus Hirsutella minnesotensis.</title>
        <authorList>
            <person name="Lai Y."/>
            <person name="Liu K."/>
            <person name="Zhang X."/>
            <person name="Zhang X."/>
            <person name="Li K."/>
            <person name="Wang N."/>
            <person name="Shu C."/>
            <person name="Wu Y."/>
            <person name="Wang C."/>
            <person name="Bushley K.E."/>
            <person name="Xiang M."/>
            <person name="Liu X."/>
        </authorList>
    </citation>
    <scope>NUCLEOTIDE SEQUENCE [LARGE SCALE GENOMIC DNA]</scope>
    <source>
        <strain evidence="2 3">3608</strain>
    </source>
</reference>
<dbReference type="PANTHER" id="PTHR13847">
    <property type="entry name" value="SARCOSINE DEHYDROGENASE-RELATED"/>
    <property type="match status" value="1"/>
</dbReference>
<organism evidence="2 3">
    <name type="scientific">Hirsutella minnesotensis 3608</name>
    <dbReference type="NCBI Taxonomy" id="1043627"/>
    <lineage>
        <taxon>Eukaryota</taxon>
        <taxon>Fungi</taxon>
        <taxon>Dikarya</taxon>
        <taxon>Ascomycota</taxon>
        <taxon>Pezizomycotina</taxon>
        <taxon>Sordariomycetes</taxon>
        <taxon>Hypocreomycetidae</taxon>
        <taxon>Hypocreales</taxon>
        <taxon>Ophiocordycipitaceae</taxon>
        <taxon>Hirsutella</taxon>
    </lineage>
</organism>
<dbReference type="GO" id="GO:0005737">
    <property type="term" value="C:cytoplasm"/>
    <property type="evidence" value="ECO:0007669"/>
    <property type="project" value="TreeGrafter"/>
</dbReference>
<dbReference type="AlphaFoldDB" id="A0A0F7ZJD9"/>
<evidence type="ECO:0000313" key="3">
    <source>
        <dbReference type="Proteomes" id="UP000054481"/>
    </source>
</evidence>
<dbReference type="InterPro" id="IPR036188">
    <property type="entry name" value="FAD/NAD-bd_sf"/>
</dbReference>
<accession>A0A0F7ZJD9</accession>
<gene>
    <name evidence="2" type="ORF">HIM_06317</name>
</gene>
<dbReference type="SUPFAM" id="SSF51905">
    <property type="entry name" value="FAD/NAD(P)-binding domain"/>
    <property type="match status" value="1"/>
</dbReference>
<sequence>MGAAVSSISDAISMALASLRLLYSMLGGYRRLSRRVSQPPGLPVPEPTAPYWLDDPRRLVRFQLRHLPALADLGARHPQGEVREVETVDLYLDGDEFAAARRHVVGLSEAMPDVKVEILEAKEAQERIGVNKHIVGATLYKAGALWPYRLVTGVWNDLVKRFPNLLIRTHAPVDSVSKDESDPAYPYLIHHSGSECATLRARHVVHATNAHAAHLMPSLRGRLTGLIGHMTAQRPGAALPPSHGLRSWSVMYASGLEYATQRPDDGTGAPGDVLVGGGLRRSKDMGLDQMGVWDDARVDAMPLMHVRGSLPTVLEPNWGAGGGLLRAWTGIMGFTGDMLPLVGRVPEKRRGKVGNGSGQWIAAGFNGEGMVWAWLCGTALGVMVLGREEEELEEGVGRPGGRLGEWFPAAELAVDEARLKRAELVNLLGELMD</sequence>